<dbReference type="RefSeq" id="WP_294896222.1">
    <property type="nucleotide sequence ID" value="NZ_DLUI01000042.1"/>
</dbReference>
<dbReference type="EMBL" id="DLUI01000042">
    <property type="protein sequence ID" value="DAB39107.1"/>
    <property type="molecule type" value="Genomic_DNA"/>
</dbReference>
<dbReference type="Gene3D" id="3.30.470.10">
    <property type="match status" value="1"/>
</dbReference>
<dbReference type="Gene3D" id="3.20.10.10">
    <property type="entry name" value="D-amino Acid Aminotransferase, subunit A, domain 2"/>
    <property type="match status" value="1"/>
</dbReference>
<name>A0A2D3WK46_9BACT</name>
<dbReference type="AlphaFoldDB" id="A0A2D3WK46"/>
<accession>A0A2D3WK46</accession>
<organism evidence="1 2">
    <name type="scientific">Sulfuricurvum kujiense</name>
    <dbReference type="NCBI Taxonomy" id="148813"/>
    <lineage>
        <taxon>Bacteria</taxon>
        <taxon>Pseudomonadati</taxon>
        <taxon>Campylobacterota</taxon>
        <taxon>Epsilonproteobacteria</taxon>
        <taxon>Campylobacterales</taxon>
        <taxon>Sulfurimonadaceae</taxon>
        <taxon>Sulfuricurvum</taxon>
    </lineage>
</organism>
<evidence type="ECO:0000313" key="2">
    <source>
        <dbReference type="Proteomes" id="UP000228859"/>
    </source>
</evidence>
<sequence length="189" mass="21811">MLLETIRCEGGEALHLPYHQKRLNKSSHLLGIHQQYDLQTLIVPPDNELYRCRFLYDTNGYTIEYHPYTPKKMSSLKLLTCDTLEYPLKYSEREQLTTLFEQRKDCDDVLIVKNNHLTDTTIANIALFIEGKWLTPESPLLEGTTRERLLDEKFLALAPLTRNDIARASKVALMNAMVGFIEVENGIII</sequence>
<dbReference type="SUPFAM" id="SSF56752">
    <property type="entry name" value="D-aminoacid aminotransferase-like PLP-dependent enzymes"/>
    <property type="match status" value="1"/>
</dbReference>
<reference evidence="1 2" key="1">
    <citation type="journal article" date="2017" name="Front. Microbiol.">
        <title>Comparative Genomic Analysis of the Class Epsilonproteobacteria and Proposed Reclassification to Epsilonbacteraeota (phyl. nov.).</title>
        <authorList>
            <person name="Waite D.W."/>
            <person name="Vanwonterghem I."/>
            <person name="Rinke C."/>
            <person name="Parks D.H."/>
            <person name="Zhang Y."/>
            <person name="Takai K."/>
            <person name="Sievert S.M."/>
            <person name="Simon J."/>
            <person name="Campbell B.J."/>
            <person name="Hanson T.E."/>
            <person name="Woyke T."/>
            <person name="Klotz M.G."/>
            <person name="Hugenholtz P."/>
        </authorList>
    </citation>
    <scope>NUCLEOTIDE SEQUENCE [LARGE SCALE GENOMIC DNA]</scope>
    <source>
        <strain evidence="1">UBA12443</strain>
    </source>
</reference>
<dbReference type="Proteomes" id="UP000228859">
    <property type="component" value="Unassembled WGS sequence"/>
</dbReference>
<comment type="caution">
    <text evidence="1">The sequence shown here is derived from an EMBL/GenBank/DDBJ whole genome shotgun (WGS) entry which is preliminary data.</text>
</comment>
<protein>
    <recommendedName>
        <fullName evidence="3">Aminotransferase class IV</fullName>
    </recommendedName>
</protein>
<evidence type="ECO:0000313" key="1">
    <source>
        <dbReference type="EMBL" id="DAB39107.1"/>
    </source>
</evidence>
<dbReference type="InterPro" id="IPR036038">
    <property type="entry name" value="Aminotransferase-like"/>
</dbReference>
<gene>
    <name evidence="1" type="ORF">CFH83_02525</name>
</gene>
<dbReference type="InterPro" id="IPR001544">
    <property type="entry name" value="Aminotrans_IV"/>
</dbReference>
<evidence type="ECO:0008006" key="3">
    <source>
        <dbReference type="Google" id="ProtNLM"/>
    </source>
</evidence>
<dbReference type="Pfam" id="PF01063">
    <property type="entry name" value="Aminotran_4"/>
    <property type="match status" value="1"/>
</dbReference>
<dbReference type="InterPro" id="IPR043131">
    <property type="entry name" value="BCAT-like_N"/>
</dbReference>
<dbReference type="GO" id="GO:0003824">
    <property type="term" value="F:catalytic activity"/>
    <property type="evidence" value="ECO:0007669"/>
    <property type="project" value="InterPro"/>
</dbReference>
<dbReference type="InterPro" id="IPR043132">
    <property type="entry name" value="BCAT-like_C"/>
</dbReference>
<proteinExistence type="predicted"/>